<evidence type="ECO:0000313" key="6">
    <source>
        <dbReference type="EMBL" id="PNT05631.1"/>
    </source>
</evidence>
<dbReference type="Gene3D" id="2.70.40.10">
    <property type="match status" value="1"/>
</dbReference>
<dbReference type="GO" id="GO:0004170">
    <property type="term" value="F:dUTP diphosphatase activity"/>
    <property type="evidence" value="ECO:0000318"/>
    <property type="project" value="GO_Central"/>
</dbReference>
<comment type="pathway">
    <text evidence="1">Pyrimidine metabolism; dUMP biosynthesis; dUMP from dCTP (dUTP route): step 2/2.</text>
</comment>
<accession>B9N3Y8</accession>
<dbReference type="GO" id="GO:0000287">
    <property type="term" value="F:magnesium ion binding"/>
    <property type="evidence" value="ECO:0000318"/>
    <property type="project" value="GO_Central"/>
</dbReference>
<name>B9N3Y8_POPTR</name>
<comment type="similarity">
    <text evidence="2">Belongs to the dUTPase family.</text>
</comment>
<dbReference type="STRING" id="3694.B9N3Y8"/>
<dbReference type="FunFam" id="2.70.40.10:FF:000028">
    <property type="entry name" value="Uncharacterized protein"/>
    <property type="match status" value="1"/>
</dbReference>
<dbReference type="EC" id="3.6.1.23" evidence="3"/>
<dbReference type="Proteomes" id="UP000006729">
    <property type="component" value="Chromosome 14"/>
</dbReference>
<gene>
    <name evidence="6" type="ORF">POPTR_014G183200</name>
</gene>
<dbReference type="eggNOG" id="KOG3370">
    <property type="taxonomic scope" value="Eukaryota"/>
</dbReference>
<keyword evidence="4" id="KW-0546">Nucleotide metabolism</keyword>
<keyword evidence="7" id="KW-1185">Reference proteome</keyword>
<evidence type="ECO:0000256" key="1">
    <source>
        <dbReference type="ARBA" id="ARBA00005142"/>
    </source>
</evidence>
<dbReference type="EMBL" id="CM009303">
    <property type="protein sequence ID" value="PNT05631.1"/>
    <property type="molecule type" value="Genomic_DNA"/>
</dbReference>
<dbReference type="GO" id="GO:0006226">
    <property type="term" value="P:dUMP biosynthetic process"/>
    <property type="evidence" value="ECO:0000318"/>
    <property type="project" value="GO_Central"/>
</dbReference>
<dbReference type="InterPro" id="IPR029054">
    <property type="entry name" value="dUTPase-like"/>
</dbReference>
<evidence type="ECO:0000313" key="7">
    <source>
        <dbReference type="Proteomes" id="UP000006729"/>
    </source>
</evidence>
<dbReference type="SUPFAM" id="SSF51283">
    <property type="entry name" value="dUTPase-like"/>
    <property type="match status" value="1"/>
</dbReference>
<dbReference type="Pfam" id="PF00692">
    <property type="entry name" value="dUTPase"/>
    <property type="match status" value="1"/>
</dbReference>
<protein>
    <recommendedName>
        <fullName evidence="3">dUTP diphosphatase</fullName>
        <ecNumber evidence="3">3.6.1.23</ecNumber>
    </recommendedName>
</protein>
<dbReference type="GO" id="GO:0046081">
    <property type="term" value="P:dUTP catabolic process"/>
    <property type="evidence" value="ECO:0000318"/>
    <property type="project" value="GO_Central"/>
</dbReference>
<dbReference type="PANTHER" id="PTHR11241">
    <property type="entry name" value="DEOXYURIDINE 5'-TRIPHOSPHATE NUCLEOTIDOHYDROLASE"/>
    <property type="match status" value="1"/>
</dbReference>
<evidence type="ECO:0000256" key="4">
    <source>
        <dbReference type="ARBA" id="ARBA00023080"/>
    </source>
</evidence>
<dbReference type="InterPro" id="IPR036157">
    <property type="entry name" value="dUTPase-like_sf"/>
</dbReference>
<dbReference type="AlphaFoldDB" id="B9N3Y8"/>
<reference evidence="6 7" key="1">
    <citation type="journal article" date="2006" name="Science">
        <title>The genome of black cottonwood, Populus trichocarpa (Torr. &amp; Gray).</title>
        <authorList>
            <person name="Tuskan G.A."/>
            <person name="Difazio S."/>
            <person name="Jansson S."/>
            <person name="Bohlmann J."/>
            <person name="Grigoriev I."/>
            <person name="Hellsten U."/>
            <person name="Putnam N."/>
            <person name="Ralph S."/>
            <person name="Rombauts S."/>
            <person name="Salamov A."/>
            <person name="Schein J."/>
            <person name="Sterck L."/>
            <person name="Aerts A."/>
            <person name="Bhalerao R.R."/>
            <person name="Bhalerao R.P."/>
            <person name="Blaudez D."/>
            <person name="Boerjan W."/>
            <person name="Brun A."/>
            <person name="Brunner A."/>
            <person name="Busov V."/>
            <person name="Campbell M."/>
            <person name="Carlson J."/>
            <person name="Chalot M."/>
            <person name="Chapman J."/>
            <person name="Chen G.L."/>
            <person name="Cooper D."/>
            <person name="Coutinho P.M."/>
            <person name="Couturier J."/>
            <person name="Covert S."/>
            <person name="Cronk Q."/>
            <person name="Cunningham R."/>
            <person name="Davis J."/>
            <person name="Degroeve S."/>
            <person name="Dejardin A."/>
            <person name="Depamphilis C."/>
            <person name="Detter J."/>
            <person name="Dirks B."/>
            <person name="Dubchak I."/>
            <person name="Duplessis S."/>
            <person name="Ehlting J."/>
            <person name="Ellis B."/>
            <person name="Gendler K."/>
            <person name="Goodstein D."/>
            <person name="Gribskov M."/>
            <person name="Grimwood J."/>
            <person name="Groover A."/>
            <person name="Gunter L."/>
            <person name="Hamberger B."/>
            <person name="Heinze B."/>
            <person name="Helariutta Y."/>
            <person name="Henrissat B."/>
            <person name="Holligan D."/>
            <person name="Holt R."/>
            <person name="Huang W."/>
            <person name="Islam-Faridi N."/>
            <person name="Jones S."/>
            <person name="Jones-Rhoades M."/>
            <person name="Jorgensen R."/>
            <person name="Joshi C."/>
            <person name="Kangasjarvi J."/>
            <person name="Karlsson J."/>
            <person name="Kelleher C."/>
            <person name="Kirkpatrick R."/>
            <person name="Kirst M."/>
            <person name="Kohler A."/>
            <person name="Kalluri U."/>
            <person name="Larimer F."/>
            <person name="Leebens-Mack J."/>
            <person name="Leple J.C."/>
            <person name="Locascio P."/>
            <person name="Lou Y."/>
            <person name="Lucas S."/>
            <person name="Martin F."/>
            <person name="Montanini B."/>
            <person name="Napoli C."/>
            <person name="Nelson D.R."/>
            <person name="Nelson C."/>
            <person name="Nieminen K."/>
            <person name="Nilsson O."/>
            <person name="Pereda V."/>
            <person name="Peter G."/>
            <person name="Philippe R."/>
            <person name="Pilate G."/>
            <person name="Poliakov A."/>
            <person name="Razumovskaya J."/>
            <person name="Richardson P."/>
            <person name="Rinaldi C."/>
            <person name="Ritland K."/>
            <person name="Rouze P."/>
            <person name="Ryaboy D."/>
            <person name="Schmutz J."/>
            <person name="Schrader J."/>
            <person name="Segerman B."/>
            <person name="Shin H."/>
            <person name="Siddiqui A."/>
            <person name="Sterky F."/>
            <person name="Terry A."/>
            <person name="Tsai C.J."/>
            <person name="Uberbacher E."/>
            <person name="Unneberg P."/>
            <person name="Vahala J."/>
            <person name="Wall K."/>
            <person name="Wessler S."/>
            <person name="Yang G."/>
            <person name="Yin T."/>
            <person name="Douglas C."/>
            <person name="Marra M."/>
            <person name="Sandberg G."/>
            <person name="Van de Peer Y."/>
            <person name="Rokhsar D."/>
        </authorList>
    </citation>
    <scope>NUCLEOTIDE SEQUENCE [LARGE SCALE GENOMIC DNA]</scope>
    <source>
        <strain evidence="7">cv. Nisqually</strain>
    </source>
</reference>
<dbReference type="HOGENOM" id="CLU_195693_2_0_1"/>
<sequence length="58" mass="6515">MAFLEFMRKCTFVHISSIVDFEVKVGDRIAQLILEKIVTPNVMEVQDLDATVRGVGGF</sequence>
<dbReference type="InterPro" id="IPR008181">
    <property type="entry name" value="dUTPase"/>
</dbReference>
<proteinExistence type="inferred from homology"/>
<dbReference type="InParanoid" id="B9N3Y8"/>
<evidence type="ECO:0000259" key="5">
    <source>
        <dbReference type="Pfam" id="PF00692"/>
    </source>
</evidence>
<dbReference type="PANTHER" id="PTHR11241:SF0">
    <property type="entry name" value="DEOXYURIDINE 5'-TRIPHOSPHATE NUCLEOTIDOHYDROLASE"/>
    <property type="match status" value="1"/>
</dbReference>
<feature type="domain" description="dUTPase-like" evidence="5">
    <location>
        <begin position="16"/>
        <end position="58"/>
    </location>
</feature>
<evidence type="ECO:0000256" key="2">
    <source>
        <dbReference type="ARBA" id="ARBA00006581"/>
    </source>
</evidence>
<evidence type="ECO:0000256" key="3">
    <source>
        <dbReference type="ARBA" id="ARBA00012379"/>
    </source>
</evidence>
<organism evidence="6 7">
    <name type="scientific">Populus trichocarpa</name>
    <name type="common">Western balsam poplar</name>
    <name type="synonym">Populus balsamifera subsp. trichocarpa</name>
    <dbReference type="NCBI Taxonomy" id="3694"/>
    <lineage>
        <taxon>Eukaryota</taxon>
        <taxon>Viridiplantae</taxon>
        <taxon>Streptophyta</taxon>
        <taxon>Embryophyta</taxon>
        <taxon>Tracheophyta</taxon>
        <taxon>Spermatophyta</taxon>
        <taxon>Magnoliopsida</taxon>
        <taxon>eudicotyledons</taxon>
        <taxon>Gunneridae</taxon>
        <taxon>Pentapetalae</taxon>
        <taxon>rosids</taxon>
        <taxon>fabids</taxon>
        <taxon>Malpighiales</taxon>
        <taxon>Salicaceae</taxon>
        <taxon>Saliceae</taxon>
        <taxon>Populus</taxon>
    </lineage>
</organism>